<evidence type="ECO:0000256" key="6">
    <source>
        <dbReference type="ARBA" id="ARBA00023157"/>
    </source>
</evidence>
<dbReference type="GO" id="GO:0016020">
    <property type="term" value="C:membrane"/>
    <property type="evidence" value="ECO:0007669"/>
    <property type="project" value="UniProtKB-SubCell"/>
</dbReference>
<feature type="chain" id="PRO_5044295869" evidence="8">
    <location>
        <begin position="24"/>
        <end position="234"/>
    </location>
</feature>
<dbReference type="Proteomes" id="UP000000437">
    <property type="component" value="Chromosome 9"/>
</dbReference>
<comment type="similarity">
    <text evidence="2">Belongs to the CD200R family.</text>
</comment>
<keyword evidence="10" id="KW-1185">Reference proteome</keyword>
<dbReference type="InterPro" id="IPR003599">
    <property type="entry name" value="Ig_sub"/>
</dbReference>
<dbReference type="GO" id="GO:0009986">
    <property type="term" value="C:cell surface"/>
    <property type="evidence" value="ECO:0007669"/>
    <property type="project" value="UniProtKB-ARBA"/>
</dbReference>
<evidence type="ECO:0000313" key="11">
    <source>
        <dbReference type="RefSeq" id="XP_068079649.1"/>
    </source>
</evidence>
<name>A0AB32U1P4_DANRE</name>
<protein>
    <submittedName>
        <fullName evidence="11">Uncharacterized protein isoform X2</fullName>
    </submittedName>
</protein>
<dbReference type="PROSITE" id="PS50835">
    <property type="entry name" value="IG_LIKE"/>
    <property type="match status" value="1"/>
</dbReference>
<dbReference type="GeneID" id="137496448"/>
<evidence type="ECO:0000259" key="9">
    <source>
        <dbReference type="PROSITE" id="PS50835"/>
    </source>
</evidence>
<proteinExistence type="inferred from homology"/>
<keyword evidence="8" id="KW-0732">Signal</keyword>
<evidence type="ECO:0000256" key="8">
    <source>
        <dbReference type="SAM" id="SignalP"/>
    </source>
</evidence>
<dbReference type="AlphaFoldDB" id="A0AB32U1P4"/>
<evidence type="ECO:0000256" key="4">
    <source>
        <dbReference type="ARBA" id="ARBA00022989"/>
    </source>
</evidence>
<evidence type="ECO:0000256" key="3">
    <source>
        <dbReference type="ARBA" id="ARBA00022692"/>
    </source>
</evidence>
<evidence type="ECO:0000256" key="7">
    <source>
        <dbReference type="ARBA" id="ARBA00023180"/>
    </source>
</evidence>
<feature type="signal peptide" evidence="8">
    <location>
        <begin position="1"/>
        <end position="23"/>
    </location>
</feature>
<dbReference type="InterPro" id="IPR040012">
    <property type="entry name" value="CD200R"/>
</dbReference>
<evidence type="ECO:0000313" key="10">
    <source>
        <dbReference type="Proteomes" id="UP000000437"/>
    </source>
</evidence>
<keyword evidence="3" id="KW-0812">Transmembrane</keyword>
<gene>
    <name evidence="11" type="primary">LOC137496448</name>
</gene>
<keyword evidence="7" id="KW-0325">Glycoprotein</keyword>
<dbReference type="InterPro" id="IPR036179">
    <property type="entry name" value="Ig-like_dom_sf"/>
</dbReference>
<comment type="subcellular location">
    <subcellularLocation>
        <location evidence="1">Membrane</location>
        <topology evidence="1">Single-pass membrane protein</topology>
    </subcellularLocation>
</comment>
<dbReference type="RefSeq" id="XP_068079649.1">
    <property type="nucleotide sequence ID" value="XM_068223548.2"/>
</dbReference>
<dbReference type="GO" id="GO:0150077">
    <property type="term" value="P:regulation of neuroinflammatory response"/>
    <property type="evidence" value="ECO:0007669"/>
    <property type="project" value="InterPro"/>
</dbReference>
<organism evidence="10 11">
    <name type="scientific">Danio rerio</name>
    <name type="common">Zebrafish</name>
    <name type="synonym">Brachydanio rerio</name>
    <dbReference type="NCBI Taxonomy" id="7955"/>
    <lineage>
        <taxon>Eukaryota</taxon>
        <taxon>Metazoa</taxon>
        <taxon>Chordata</taxon>
        <taxon>Craniata</taxon>
        <taxon>Vertebrata</taxon>
        <taxon>Euteleostomi</taxon>
        <taxon>Actinopterygii</taxon>
        <taxon>Neopterygii</taxon>
        <taxon>Teleostei</taxon>
        <taxon>Ostariophysi</taxon>
        <taxon>Cypriniformes</taxon>
        <taxon>Danionidae</taxon>
        <taxon>Danioninae</taxon>
        <taxon>Danio</taxon>
    </lineage>
</organism>
<dbReference type="KEGG" id="dre:137496448"/>
<dbReference type="SUPFAM" id="SSF48726">
    <property type="entry name" value="Immunoglobulin"/>
    <property type="match status" value="1"/>
</dbReference>
<dbReference type="InterPro" id="IPR013783">
    <property type="entry name" value="Ig-like_fold"/>
</dbReference>
<feature type="domain" description="Ig-like" evidence="9">
    <location>
        <begin position="33"/>
        <end position="125"/>
    </location>
</feature>
<dbReference type="GO" id="GO:0038023">
    <property type="term" value="F:signaling receptor activity"/>
    <property type="evidence" value="ECO:0007669"/>
    <property type="project" value="InterPro"/>
</dbReference>
<reference evidence="11" key="1">
    <citation type="submission" date="2025-08" db="UniProtKB">
        <authorList>
            <consortium name="RefSeq"/>
        </authorList>
    </citation>
    <scope>IDENTIFICATION</scope>
    <source>
        <strain evidence="11">Tuebingen</strain>
        <tissue evidence="11">Fibroblasts and whole tissue</tissue>
    </source>
</reference>
<dbReference type="PANTHER" id="PTHR21462:SF2">
    <property type="entry name" value="CELL SURFACE GLYCOPROTEIN CD200 RECEPTOR 2"/>
    <property type="match status" value="1"/>
</dbReference>
<evidence type="ECO:0000256" key="2">
    <source>
        <dbReference type="ARBA" id="ARBA00008215"/>
    </source>
</evidence>
<evidence type="ECO:0000256" key="1">
    <source>
        <dbReference type="ARBA" id="ARBA00004167"/>
    </source>
</evidence>
<dbReference type="PANTHER" id="PTHR21462">
    <property type="entry name" value="CELL SURFACE GLYCOPROTEIN OX2 RECEPTOR PRECURSOR"/>
    <property type="match status" value="1"/>
</dbReference>
<dbReference type="SMART" id="SM00409">
    <property type="entry name" value="IG"/>
    <property type="match status" value="1"/>
</dbReference>
<keyword evidence="6" id="KW-1015">Disulfide bond</keyword>
<dbReference type="InterPro" id="IPR007110">
    <property type="entry name" value="Ig-like_dom"/>
</dbReference>
<dbReference type="Gene3D" id="2.60.40.10">
    <property type="entry name" value="Immunoglobulins"/>
    <property type="match status" value="1"/>
</dbReference>
<evidence type="ECO:0000256" key="5">
    <source>
        <dbReference type="ARBA" id="ARBA00023136"/>
    </source>
</evidence>
<keyword evidence="5" id="KW-0472">Membrane</keyword>
<keyword evidence="4" id="KW-1133">Transmembrane helix</keyword>
<accession>A0AB32U1P4</accession>
<sequence>MMGNGGTLVLVILTSIFMARSHTKDFKNLIFMESSDVTLWCGKVTKFKWDDLIYIVWSVSTQSNKCYIGLSPKPYDTCKDGKKLHNSTDGVSLSIPNISMQDEGFYICDLSYEGVTYNSLNISVSVVHLSTHLESDNGKKIAVCKARHTMIEPTLHWEPPLSVLYSYFTVDYNNASSTIENRVYLDDHFNIIELVCVATYPSPMSGSVRLKKTLQLPSGERFCLRIKEDTPEKR</sequence>